<dbReference type="Pfam" id="PF00078">
    <property type="entry name" value="RVT_1"/>
    <property type="match status" value="1"/>
</dbReference>
<evidence type="ECO:0000313" key="2">
    <source>
        <dbReference type="EMBL" id="GMH29156.1"/>
    </source>
</evidence>
<feature type="domain" description="Reverse transcriptase" evidence="1">
    <location>
        <begin position="2"/>
        <end position="127"/>
    </location>
</feature>
<dbReference type="InterPro" id="IPR043128">
    <property type="entry name" value="Rev_trsase/Diguanyl_cyclase"/>
</dbReference>
<dbReference type="Proteomes" id="UP001279734">
    <property type="component" value="Unassembled WGS sequence"/>
</dbReference>
<dbReference type="PANTHER" id="PTHR24559:SF430">
    <property type="entry name" value="RNA-DIRECTED DNA POLYMERASE"/>
    <property type="match status" value="1"/>
</dbReference>
<accession>A0AAD3TH97</accession>
<dbReference type="Gene3D" id="3.30.70.270">
    <property type="match status" value="1"/>
</dbReference>
<evidence type="ECO:0000259" key="1">
    <source>
        <dbReference type="Pfam" id="PF00078"/>
    </source>
</evidence>
<gene>
    <name evidence="2" type="ORF">Nepgr_030999</name>
</gene>
<dbReference type="Gene3D" id="3.10.10.10">
    <property type="entry name" value="HIV Type 1 Reverse Transcriptase, subunit A, domain 1"/>
    <property type="match status" value="1"/>
</dbReference>
<dbReference type="CDD" id="cd01647">
    <property type="entry name" value="RT_LTR"/>
    <property type="match status" value="1"/>
</dbReference>
<comment type="caution">
    <text evidence="2">The sequence shown here is derived from an EMBL/GenBank/DDBJ whole genome shotgun (WGS) entry which is preliminary data.</text>
</comment>
<organism evidence="2 3">
    <name type="scientific">Nepenthes gracilis</name>
    <name type="common">Slender pitcher plant</name>
    <dbReference type="NCBI Taxonomy" id="150966"/>
    <lineage>
        <taxon>Eukaryota</taxon>
        <taxon>Viridiplantae</taxon>
        <taxon>Streptophyta</taxon>
        <taxon>Embryophyta</taxon>
        <taxon>Tracheophyta</taxon>
        <taxon>Spermatophyta</taxon>
        <taxon>Magnoliopsida</taxon>
        <taxon>eudicotyledons</taxon>
        <taxon>Gunneridae</taxon>
        <taxon>Pentapetalae</taxon>
        <taxon>Caryophyllales</taxon>
        <taxon>Nepenthaceae</taxon>
        <taxon>Nepenthes</taxon>
    </lineage>
</organism>
<dbReference type="InterPro" id="IPR043502">
    <property type="entry name" value="DNA/RNA_pol_sf"/>
</dbReference>
<keyword evidence="3" id="KW-1185">Reference proteome</keyword>
<dbReference type="SUPFAM" id="SSF56672">
    <property type="entry name" value="DNA/RNA polymerases"/>
    <property type="match status" value="1"/>
</dbReference>
<protein>
    <recommendedName>
        <fullName evidence="1">Reverse transcriptase domain-containing protein</fullName>
    </recommendedName>
</protein>
<dbReference type="EMBL" id="BSYO01000036">
    <property type="protein sequence ID" value="GMH29156.1"/>
    <property type="molecule type" value="Genomic_DNA"/>
</dbReference>
<evidence type="ECO:0000313" key="3">
    <source>
        <dbReference type="Proteomes" id="UP001279734"/>
    </source>
</evidence>
<dbReference type="PANTHER" id="PTHR24559">
    <property type="entry name" value="TRANSPOSON TY3-I GAG-POL POLYPROTEIN"/>
    <property type="match status" value="1"/>
</dbReference>
<sequence>MCVDFTDVNKACLKDNFPLPRIGQFVDFSSSHELLSFIDAYSGYNKISIIPEDEEHTFMTDQETYCYKVMPFNLKNVGATYQWLVNKIFEAQIGRNVEVYVDDMFVKSKVTNDHVRDLSETFEVLRKH</sequence>
<name>A0AAD3TH97_NEPGR</name>
<dbReference type="InterPro" id="IPR000477">
    <property type="entry name" value="RT_dom"/>
</dbReference>
<dbReference type="InterPro" id="IPR053134">
    <property type="entry name" value="RNA-dir_DNA_polymerase"/>
</dbReference>
<dbReference type="AlphaFoldDB" id="A0AAD3TH97"/>
<proteinExistence type="predicted"/>
<reference evidence="2" key="1">
    <citation type="submission" date="2023-05" db="EMBL/GenBank/DDBJ databases">
        <title>Nepenthes gracilis genome sequencing.</title>
        <authorList>
            <person name="Fukushima K."/>
        </authorList>
    </citation>
    <scope>NUCLEOTIDE SEQUENCE</scope>
    <source>
        <strain evidence="2">SING2019-196</strain>
    </source>
</reference>